<dbReference type="AlphaFoldDB" id="A0A484L007"/>
<protein>
    <submittedName>
        <fullName evidence="1">Uncharacterized protein</fullName>
    </submittedName>
</protein>
<organism evidence="1 2">
    <name type="scientific">Cuscuta campestris</name>
    <dbReference type="NCBI Taxonomy" id="132261"/>
    <lineage>
        <taxon>Eukaryota</taxon>
        <taxon>Viridiplantae</taxon>
        <taxon>Streptophyta</taxon>
        <taxon>Embryophyta</taxon>
        <taxon>Tracheophyta</taxon>
        <taxon>Spermatophyta</taxon>
        <taxon>Magnoliopsida</taxon>
        <taxon>eudicotyledons</taxon>
        <taxon>Gunneridae</taxon>
        <taxon>Pentapetalae</taxon>
        <taxon>asterids</taxon>
        <taxon>lamiids</taxon>
        <taxon>Solanales</taxon>
        <taxon>Convolvulaceae</taxon>
        <taxon>Cuscuteae</taxon>
        <taxon>Cuscuta</taxon>
        <taxon>Cuscuta subgen. Grammica</taxon>
        <taxon>Cuscuta sect. Cleistogrammica</taxon>
    </lineage>
</organism>
<sequence length="417" mass="46636">MLANYIVQPAVLEESYSRRKLAWSSIEYSRRKWSAIESNPRLDSGHDWTVVSSFKYPLGNLGIYGVFGVTEKDLGTKAKSIRSGASSTMYYTRFLLPIGVESTHETMGTDDAASMKPLEPLVQEKVESTHETMGTYDVASMKPVEPLVQEKNMNEYLYILRRCLCNDDGDSVIAPLEFTHYLGSYAHDPDWPVLSGSLEQIVDGTYSEGPKAFKTKSWDKNTKYMYYLKGTGTHWFCVKADFERGCLVVLDSLTRLSTIDDMRRYRGDDLVGFLGISAVERLARTPIDNTIPLLQHLRCCFYPPLNDELFTWAGHPNCSAAASMSRSGNGHHAYRVHHQKQMHFNGGSGNGIQGYLAITLLLAAGELHRRLELTGISSAGLLRLMHRGDAGDRAALFGRLADFSVEKNRQLGFGSFN</sequence>
<accession>A0A484L007</accession>
<dbReference type="Proteomes" id="UP000595140">
    <property type="component" value="Unassembled WGS sequence"/>
</dbReference>
<name>A0A484L007_9ASTE</name>
<evidence type="ECO:0000313" key="2">
    <source>
        <dbReference type="Proteomes" id="UP000595140"/>
    </source>
</evidence>
<evidence type="ECO:0000313" key="1">
    <source>
        <dbReference type="EMBL" id="VFQ69769.1"/>
    </source>
</evidence>
<dbReference type="EMBL" id="OOIL02000835">
    <property type="protein sequence ID" value="VFQ69769.1"/>
    <property type="molecule type" value="Genomic_DNA"/>
</dbReference>
<keyword evidence="2" id="KW-1185">Reference proteome</keyword>
<proteinExistence type="predicted"/>
<gene>
    <name evidence="1" type="ORF">CCAM_LOCUS11545</name>
</gene>
<reference evidence="1 2" key="1">
    <citation type="submission" date="2018-04" db="EMBL/GenBank/DDBJ databases">
        <authorList>
            <person name="Vogel A."/>
        </authorList>
    </citation>
    <scope>NUCLEOTIDE SEQUENCE [LARGE SCALE GENOMIC DNA]</scope>
</reference>